<sequence length="67" mass="7758">MTFLYTDRSVIKKRSVLIYLTNNHLVNKDIDLKIDFTYTVCLALQLRNDMKRLVLSLIEAVLVDLGS</sequence>
<dbReference type="EMBL" id="REGN01007895">
    <property type="protein sequence ID" value="RNA05007.1"/>
    <property type="molecule type" value="Genomic_DNA"/>
</dbReference>
<organism evidence="1 2">
    <name type="scientific">Brachionus plicatilis</name>
    <name type="common">Marine rotifer</name>
    <name type="synonym">Brachionus muelleri</name>
    <dbReference type="NCBI Taxonomy" id="10195"/>
    <lineage>
        <taxon>Eukaryota</taxon>
        <taxon>Metazoa</taxon>
        <taxon>Spiralia</taxon>
        <taxon>Gnathifera</taxon>
        <taxon>Rotifera</taxon>
        <taxon>Eurotatoria</taxon>
        <taxon>Monogononta</taxon>
        <taxon>Pseudotrocha</taxon>
        <taxon>Ploima</taxon>
        <taxon>Brachionidae</taxon>
        <taxon>Brachionus</taxon>
    </lineage>
</organism>
<evidence type="ECO:0000313" key="2">
    <source>
        <dbReference type="Proteomes" id="UP000276133"/>
    </source>
</evidence>
<reference evidence="1 2" key="1">
    <citation type="journal article" date="2018" name="Sci. Rep.">
        <title>Genomic signatures of local adaptation to the degree of environmental predictability in rotifers.</title>
        <authorList>
            <person name="Franch-Gras L."/>
            <person name="Hahn C."/>
            <person name="Garcia-Roger E.M."/>
            <person name="Carmona M.J."/>
            <person name="Serra M."/>
            <person name="Gomez A."/>
        </authorList>
    </citation>
    <scope>NUCLEOTIDE SEQUENCE [LARGE SCALE GENOMIC DNA]</scope>
    <source>
        <strain evidence="1">HYR1</strain>
    </source>
</reference>
<dbReference type="AlphaFoldDB" id="A0A3M7Q0M7"/>
<dbReference type="Proteomes" id="UP000276133">
    <property type="component" value="Unassembled WGS sequence"/>
</dbReference>
<gene>
    <name evidence="1" type="ORF">BpHYR1_025789</name>
</gene>
<keyword evidence="2" id="KW-1185">Reference proteome</keyword>
<comment type="caution">
    <text evidence="1">The sequence shown here is derived from an EMBL/GenBank/DDBJ whole genome shotgun (WGS) entry which is preliminary data.</text>
</comment>
<proteinExistence type="predicted"/>
<protein>
    <submittedName>
        <fullName evidence="1">Uncharacterized protein</fullName>
    </submittedName>
</protein>
<accession>A0A3M7Q0M7</accession>
<evidence type="ECO:0000313" key="1">
    <source>
        <dbReference type="EMBL" id="RNA05007.1"/>
    </source>
</evidence>
<name>A0A3M7Q0M7_BRAPC</name>